<name>A0A9N7ZA73_PLEPL</name>
<proteinExistence type="predicted"/>
<comment type="caution">
    <text evidence="2">The sequence shown here is derived from an EMBL/GenBank/DDBJ whole genome shotgun (WGS) entry which is preliminary data.</text>
</comment>
<feature type="compositionally biased region" description="Basic and acidic residues" evidence="1">
    <location>
        <begin position="99"/>
        <end position="109"/>
    </location>
</feature>
<accession>A0A9N7ZA73</accession>
<feature type="region of interest" description="Disordered" evidence="1">
    <location>
        <begin position="84"/>
        <end position="109"/>
    </location>
</feature>
<gene>
    <name evidence="2" type="ORF">PLEPLA_LOCUS42083</name>
</gene>
<evidence type="ECO:0000313" key="2">
    <source>
        <dbReference type="EMBL" id="CAB1454319.1"/>
    </source>
</evidence>
<evidence type="ECO:0000313" key="3">
    <source>
        <dbReference type="Proteomes" id="UP001153269"/>
    </source>
</evidence>
<dbReference type="Proteomes" id="UP001153269">
    <property type="component" value="Unassembled WGS sequence"/>
</dbReference>
<evidence type="ECO:0000256" key="1">
    <source>
        <dbReference type="SAM" id="MobiDB-lite"/>
    </source>
</evidence>
<organism evidence="2 3">
    <name type="scientific">Pleuronectes platessa</name>
    <name type="common">European plaice</name>
    <dbReference type="NCBI Taxonomy" id="8262"/>
    <lineage>
        <taxon>Eukaryota</taxon>
        <taxon>Metazoa</taxon>
        <taxon>Chordata</taxon>
        <taxon>Craniata</taxon>
        <taxon>Vertebrata</taxon>
        <taxon>Euteleostomi</taxon>
        <taxon>Actinopterygii</taxon>
        <taxon>Neopterygii</taxon>
        <taxon>Teleostei</taxon>
        <taxon>Neoteleostei</taxon>
        <taxon>Acanthomorphata</taxon>
        <taxon>Carangaria</taxon>
        <taxon>Pleuronectiformes</taxon>
        <taxon>Pleuronectoidei</taxon>
        <taxon>Pleuronectidae</taxon>
        <taxon>Pleuronectes</taxon>
    </lineage>
</organism>
<dbReference type="AlphaFoldDB" id="A0A9N7ZA73"/>
<dbReference type="EMBL" id="CADEAL010004207">
    <property type="protein sequence ID" value="CAB1454319.1"/>
    <property type="molecule type" value="Genomic_DNA"/>
</dbReference>
<protein>
    <submittedName>
        <fullName evidence="2">Uncharacterized protein</fullName>
    </submittedName>
</protein>
<keyword evidence="3" id="KW-1185">Reference proteome</keyword>
<sequence length="109" mass="12236">MLQQEIGKRCTIPLTLEHKHIHEFPTSDLWERLGRNAHAGKWQESSLLKLHCGHFKETPRASNGRVPELSDLLSVSCVDKTRLEGAEGGMVEEEEEEEGCRRGDGNGNT</sequence>
<reference evidence="2" key="1">
    <citation type="submission" date="2020-03" db="EMBL/GenBank/DDBJ databases">
        <authorList>
            <person name="Weist P."/>
        </authorList>
    </citation>
    <scope>NUCLEOTIDE SEQUENCE</scope>
</reference>